<dbReference type="EMBL" id="NHYE01001421">
    <property type="protein sequence ID" value="PPQ95614.1"/>
    <property type="molecule type" value="Genomic_DNA"/>
</dbReference>
<feature type="domain" description="F-box" evidence="1">
    <location>
        <begin position="28"/>
        <end position="79"/>
    </location>
</feature>
<dbReference type="Proteomes" id="UP000284706">
    <property type="component" value="Unassembled WGS sequence"/>
</dbReference>
<dbReference type="Gene3D" id="1.20.1280.50">
    <property type="match status" value="1"/>
</dbReference>
<accession>A0A409XXX1</accession>
<dbReference type="InParanoid" id="A0A409XXX1"/>
<protein>
    <recommendedName>
        <fullName evidence="1">F-box domain-containing protein</fullName>
    </recommendedName>
</protein>
<dbReference type="AlphaFoldDB" id="A0A409XXX1"/>
<dbReference type="Gene3D" id="3.80.10.10">
    <property type="entry name" value="Ribonuclease Inhibitor"/>
    <property type="match status" value="1"/>
</dbReference>
<sequence>MQGVAFLPSQHGSDDPQSSPSNVVLNPFDSLPVEVVSMVFICYVRGQFRRGPHASLNLGRICRRWRQIAWSTPHLWTNLELFDKQVDVKVQMPIELAEEWLSRASTLPLSIDLCFSLHPFHHQGSGTQAVLQLCKQILDLVIEYSDQWYSLSLHLPSSLLEGIGILGHPTSLLHHLSLEATWNDYDNFRVPHYPRSHTFSNCSPAIVKIAAFKMEINWRFVTDLTMDMVDIAEVLVIFRTANRLSKCSLDAVGHHGSDISTILARGLIECPALESLDISFDDDRPPTAFCNAISLPGLTQLSFGGYDTIPVNFFANDLVTFITRSFCALKSLHIDESEFERGSLIRLAPLLSSLIDLRIMYSPNDWAGNQVSYEDIDAFYHFLDNPDEVPTYIPPFTSFAGTQLPLSSLETFEWDGMKPFLWETVPGFLKPASVNGIVNHRPLKLVKITCMEVEEEDIIPYIPKDIIRQLSEFSDVKFEFTVYQRKSRDIGVDWWKASLERWDGSTDGSTDASST</sequence>
<dbReference type="OrthoDB" id="2423701at2759"/>
<evidence type="ECO:0000313" key="3">
    <source>
        <dbReference type="Proteomes" id="UP000284706"/>
    </source>
</evidence>
<evidence type="ECO:0000313" key="2">
    <source>
        <dbReference type="EMBL" id="PPQ95614.1"/>
    </source>
</evidence>
<evidence type="ECO:0000259" key="1">
    <source>
        <dbReference type="Pfam" id="PF12937"/>
    </source>
</evidence>
<name>A0A409XXX1_9AGAR</name>
<comment type="caution">
    <text evidence="2">The sequence shown here is derived from an EMBL/GenBank/DDBJ whole genome shotgun (WGS) entry which is preliminary data.</text>
</comment>
<keyword evidence="3" id="KW-1185">Reference proteome</keyword>
<dbReference type="InterPro" id="IPR001810">
    <property type="entry name" value="F-box_dom"/>
</dbReference>
<reference evidence="2 3" key="1">
    <citation type="journal article" date="2018" name="Evol. Lett.">
        <title>Horizontal gene cluster transfer increased hallucinogenic mushroom diversity.</title>
        <authorList>
            <person name="Reynolds H.T."/>
            <person name="Vijayakumar V."/>
            <person name="Gluck-Thaler E."/>
            <person name="Korotkin H.B."/>
            <person name="Matheny P.B."/>
            <person name="Slot J.C."/>
        </authorList>
    </citation>
    <scope>NUCLEOTIDE SEQUENCE [LARGE SCALE GENOMIC DNA]</scope>
    <source>
        <strain evidence="2 3">SRW20</strain>
    </source>
</reference>
<proteinExistence type="predicted"/>
<dbReference type="Pfam" id="PF12937">
    <property type="entry name" value="F-box-like"/>
    <property type="match status" value="1"/>
</dbReference>
<gene>
    <name evidence="2" type="ORF">CVT26_008645</name>
</gene>
<dbReference type="SUPFAM" id="SSF52047">
    <property type="entry name" value="RNI-like"/>
    <property type="match status" value="1"/>
</dbReference>
<dbReference type="InterPro" id="IPR032675">
    <property type="entry name" value="LRR_dom_sf"/>
</dbReference>
<organism evidence="2 3">
    <name type="scientific">Gymnopilus dilepis</name>
    <dbReference type="NCBI Taxonomy" id="231916"/>
    <lineage>
        <taxon>Eukaryota</taxon>
        <taxon>Fungi</taxon>
        <taxon>Dikarya</taxon>
        <taxon>Basidiomycota</taxon>
        <taxon>Agaricomycotina</taxon>
        <taxon>Agaricomycetes</taxon>
        <taxon>Agaricomycetidae</taxon>
        <taxon>Agaricales</taxon>
        <taxon>Agaricineae</taxon>
        <taxon>Hymenogastraceae</taxon>
        <taxon>Gymnopilus</taxon>
    </lineage>
</organism>